<accession>A0A1J6IE78</accession>
<organism evidence="1 2">
    <name type="scientific">Nicotiana attenuata</name>
    <name type="common">Coyote tobacco</name>
    <dbReference type="NCBI Taxonomy" id="49451"/>
    <lineage>
        <taxon>Eukaryota</taxon>
        <taxon>Viridiplantae</taxon>
        <taxon>Streptophyta</taxon>
        <taxon>Embryophyta</taxon>
        <taxon>Tracheophyta</taxon>
        <taxon>Spermatophyta</taxon>
        <taxon>Magnoliopsida</taxon>
        <taxon>eudicotyledons</taxon>
        <taxon>Gunneridae</taxon>
        <taxon>Pentapetalae</taxon>
        <taxon>asterids</taxon>
        <taxon>lamiids</taxon>
        <taxon>Solanales</taxon>
        <taxon>Solanaceae</taxon>
        <taxon>Nicotianoideae</taxon>
        <taxon>Nicotianeae</taxon>
        <taxon>Nicotiana</taxon>
    </lineage>
</organism>
<dbReference type="AlphaFoldDB" id="A0A1J6IE78"/>
<reference evidence="1" key="1">
    <citation type="submission" date="2016-11" db="EMBL/GenBank/DDBJ databases">
        <title>The genome of Nicotiana attenuata.</title>
        <authorList>
            <person name="Xu S."/>
            <person name="Brockmoeller T."/>
            <person name="Gaquerel E."/>
            <person name="Navarro A."/>
            <person name="Kuhl H."/>
            <person name="Gase K."/>
            <person name="Ling Z."/>
            <person name="Zhou W."/>
            <person name="Kreitzer C."/>
            <person name="Stanke M."/>
            <person name="Tang H."/>
            <person name="Lyons E."/>
            <person name="Pandey P."/>
            <person name="Pandey S.P."/>
            <person name="Timmermann B."/>
            <person name="Baldwin I.T."/>
        </authorList>
    </citation>
    <scope>NUCLEOTIDE SEQUENCE [LARGE SCALE GENOMIC DNA]</scope>
    <source>
        <strain evidence="1">UT</strain>
    </source>
</reference>
<dbReference type="Proteomes" id="UP000187609">
    <property type="component" value="Unassembled WGS sequence"/>
</dbReference>
<gene>
    <name evidence="1" type="ORF">A4A49_25367</name>
</gene>
<evidence type="ECO:0000313" key="1">
    <source>
        <dbReference type="EMBL" id="OIT03198.1"/>
    </source>
</evidence>
<dbReference type="Gramene" id="OIT03198">
    <property type="protein sequence ID" value="OIT03198"/>
    <property type="gene ID" value="A4A49_25367"/>
</dbReference>
<name>A0A1J6IE78_NICAT</name>
<protein>
    <submittedName>
        <fullName evidence="1">Uncharacterized protein</fullName>
    </submittedName>
</protein>
<keyword evidence="2" id="KW-1185">Reference proteome</keyword>
<evidence type="ECO:0000313" key="2">
    <source>
        <dbReference type="Proteomes" id="UP000187609"/>
    </source>
</evidence>
<comment type="caution">
    <text evidence="1">The sequence shown here is derived from an EMBL/GenBank/DDBJ whole genome shotgun (WGS) entry which is preliminary data.</text>
</comment>
<dbReference type="EMBL" id="MJEQ01037187">
    <property type="protein sequence ID" value="OIT03198.1"/>
    <property type="molecule type" value="Genomic_DNA"/>
</dbReference>
<proteinExistence type="predicted"/>
<sequence>MYQHQRSHRRSHRHQRPYHHHMHIAQYTLPPPLLLPSIAPLPPIHMSPPPNNFHHHYNYLPAQPSFLPQPHITLPRPLLDISLMQQQAVILLDNTEALTNIIQQGIFMPMNYKAAMQILQQQEITTLEFQTQLLNIHQWNAHLQQHYHSWNTHQPHNCLPWFVPYHNRVVEPLHPLPPRQEQAPAIFPPTPTPSPPLEEFYHQQAQEEEADAPETFMESLTLNESLTISMPENIERKFLIYIPPRLERTSLNIRLDPYSLEDRYVVLMIPTLRDSMLPQAQ</sequence>